<dbReference type="GO" id="GO:0016020">
    <property type="term" value="C:membrane"/>
    <property type="evidence" value="ECO:0007669"/>
    <property type="project" value="UniProtKB-SubCell"/>
</dbReference>
<feature type="transmembrane region" description="Helical" evidence="6">
    <location>
        <begin position="186"/>
        <end position="210"/>
    </location>
</feature>
<feature type="transmembrane region" description="Helical" evidence="6">
    <location>
        <begin position="38"/>
        <end position="65"/>
    </location>
</feature>
<protein>
    <submittedName>
        <fullName evidence="7">Hypothetical membrane spanning protein</fullName>
    </submittedName>
    <submittedName>
        <fullName evidence="8">TIGR00297 family protein</fullName>
    </submittedName>
</protein>
<dbReference type="GeneID" id="2844257"/>
<dbReference type="PaxDb" id="263820-PTO0280"/>
<keyword evidence="5 6" id="KW-0472">Membrane</keyword>
<comment type="similarity">
    <text evidence="2">Belongs to the TMEM19 family.</text>
</comment>
<dbReference type="RefSeq" id="WP_011177081.1">
    <property type="nucleotide sequence ID" value="NC_005877.1"/>
</dbReference>
<reference evidence="8 10" key="3">
    <citation type="submission" date="2017-04" db="EMBL/GenBank/DDBJ databases">
        <authorList>
            <person name="Varghese N."/>
            <person name="Submissions S."/>
        </authorList>
    </citation>
    <scope>NUCLEOTIDE SEQUENCE [LARGE SCALE GENOMIC DNA]</scope>
    <source>
        <strain evidence="8 10">DSM 9789</strain>
    </source>
</reference>
<feature type="transmembrane region" description="Helical" evidence="6">
    <location>
        <begin position="91"/>
        <end position="111"/>
    </location>
</feature>
<reference evidence="7" key="2">
    <citation type="submission" date="2004-02" db="EMBL/GenBank/DDBJ databases">
        <authorList>
            <person name="Fuetterer O."/>
            <person name="Angelov A."/>
            <person name="Liesegang H."/>
            <person name="Gottschalk G."/>
            <person name="Schleper C."/>
            <person name="Schepers B."/>
            <person name="Dock C."/>
            <person name="Antranikian G."/>
            <person name="Liebl W."/>
        </authorList>
    </citation>
    <scope>NUCLEOTIDE SEQUENCE</scope>
    <source>
        <strain evidence="7">DSM 9790</strain>
    </source>
</reference>
<dbReference type="eggNOG" id="arCOG02245">
    <property type="taxonomic scope" value="Archaea"/>
</dbReference>
<dbReference type="InParanoid" id="Q6L2D7"/>
<dbReference type="STRING" id="263820.PTO0280"/>
<dbReference type="Proteomes" id="UP000192315">
    <property type="component" value="Unassembled WGS sequence"/>
</dbReference>
<dbReference type="PANTHER" id="PTHR13353:SF5">
    <property type="entry name" value="TRANSMEMBRANE PROTEIN 19"/>
    <property type="match status" value="1"/>
</dbReference>
<keyword evidence="4 6" id="KW-1133">Transmembrane helix</keyword>
<dbReference type="InterPro" id="IPR002794">
    <property type="entry name" value="DUF92_TMEM19"/>
</dbReference>
<feature type="transmembrane region" description="Helical" evidence="6">
    <location>
        <begin position="222"/>
        <end position="238"/>
    </location>
</feature>
<name>Q6L2D7_PICTO</name>
<evidence type="ECO:0000256" key="5">
    <source>
        <dbReference type="ARBA" id="ARBA00023136"/>
    </source>
</evidence>
<evidence type="ECO:0000313" key="10">
    <source>
        <dbReference type="Proteomes" id="UP000192315"/>
    </source>
</evidence>
<accession>Q6L2D7</accession>
<keyword evidence="10" id="KW-1185">Reference proteome</keyword>
<sequence length="239" mass="26225">MVINEFNILYASIILIALFIVSRIFNVFDLKGSISALFVGYVIAIAGSLYWLILMIVFAMTSYIATRFKIKEKTRNGLQEGKNGERKTSNVMYAAMIGLIIALFNVSKLGSFNYFELFAISFATVNSDTFASELGVFDKNVFLITNFKRVRPGTNGGISLLGESSALFGSFIIGLTYSLLMYRAFFVYPVLVITLLGFLGCQVDSILGSLLENRGRMSKGQVNLTATLISVVAGVAILM</sequence>
<evidence type="ECO:0000256" key="1">
    <source>
        <dbReference type="ARBA" id="ARBA00004141"/>
    </source>
</evidence>
<accession>A0A8G2FY32</accession>
<proteinExistence type="inferred from homology"/>
<evidence type="ECO:0000256" key="2">
    <source>
        <dbReference type="ARBA" id="ARBA00009012"/>
    </source>
</evidence>
<dbReference type="PANTHER" id="PTHR13353">
    <property type="entry name" value="TRANSMEMBRANE PROTEIN 19"/>
    <property type="match status" value="1"/>
</dbReference>
<dbReference type="Proteomes" id="UP000000438">
    <property type="component" value="Chromosome"/>
</dbReference>
<keyword evidence="3 6" id="KW-0812">Transmembrane</keyword>
<dbReference type="OrthoDB" id="28948at2157"/>
<gene>
    <name evidence="7" type="ordered locus">PTO0280</name>
    <name evidence="8" type="ORF">SAMN02745355_1585</name>
</gene>
<dbReference type="Pfam" id="PF01940">
    <property type="entry name" value="DUF92"/>
    <property type="match status" value="1"/>
</dbReference>
<reference evidence="7 9" key="1">
    <citation type="journal article" date="2004" name="Proc. Natl. Acad. Sci. U.S.A.">
        <title>Genome sequence of Picrophilus torridus and its implications for life around pH 0.</title>
        <authorList>
            <person name="Futterer O."/>
            <person name="Angelov A."/>
            <person name="Liesegang H."/>
            <person name="Gottschalk G."/>
            <person name="Schleper C."/>
            <person name="Schepers B."/>
            <person name="Dock C."/>
            <person name="Antranikian G."/>
            <person name="Liebl W."/>
        </authorList>
    </citation>
    <scope>NUCLEOTIDE SEQUENCE [LARGE SCALE GENOMIC DNA]</scope>
    <source>
        <strain evidence="9">ATCC 700027 / DSM 9790 / JCM 10055 / NBRC 100828</strain>
        <strain evidence="7">DSM 9790</strain>
    </source>
</reference>
<evidence type="ECO:0000256" key="4">
    <source>
        <dbReference type="ARBA" id="ARBA00022989"/>
    </source>
</evidence>
<feature type="transmembrane region" description="Helical" evidence="6">
    <location>
        <begin position="158"/>
        <end position="180"/>
    </location>
</feature>
<evidence type="ECO:0000313" key="8">
    <source>
        <dbReference type="EMBL" id="SMD31626.1"/>
    </source>
</evidence>
<dbReference type="KEGG" id="pto:PTO0280"/>
<evidence type="ECO:0000256" key="6">
    <source>
        <dbReference type="SAM" id="Phobius"/>
    </source>
</evidence>
<evidence type="ECO:0000256" key="3">
    <source>
        <dbReference type="ARBA" id="ARBA00022692"/>
    </source>
</evidence>
<evidence type="ECO:0000313" key="7">
    <source>
        <dbReference type="EMBL" id="AAT42865.1"/>
    </source>
</evidence>
<evidence type="ECO:0000313" key="9">
    <source>
        <dbReference type="Proteomes" id="UP000000438"/>
    </source>
</evidence>
<dbReference type="EMBL" id="FWYE01000005">
    <property type="protein sequence ID" value="SMD31626.1"/>
    <property type="molecule type" value="Genomic_DNA"/>
</dbReference>
<dbReference type="EMBL" id="AE017261">
    <property type="protein sequence ID" value="AAT42865.1"/>
    <property type="molecule type" value="Genomic_DNA"/>
</dbReference>
<dbReference type="AlphaFoldDB" id="Q6L2D7"/>
<feature type="transmembrane region" description="Helical" evidence="6">
    <location>
        <begin position="7"/>
        <end position="26"/>
    </location>
</feature>
<dbReference type="HOGENOM" id="CLU_036918_2_2_2"/>
<comment type="subcellular location">
    <subcellularLocation>
        <location evidence="1">Membrane</location>
        <topology evidence="1">Multi-pass membrane protein</topology>
    </subcellularLocation>
</comment>
<organism evidence="7 9">
    <name type="scientific">Picrophilus torridus (strain ATCC 700027 / DSM 9790 / JCM 10055 / NBRC 100828 / KAW 2/3)</name>
    <dbReference type="NCBI Taxonomy" id="1122961"/>
    <lineage>
        <taxon>Archaea</taxon>
        <taxon>Methanobacteriati</taxon>
        <taxon>Thermoplasmatota</taxon>
        <taxon>Thermoplasmata</taxon>
        <taxon>Thermoplasmatales</taxon>
        <taxon>Picrophilaceae</taxon>
        <taxon>Picrophilus</taxon>
    </lineage>
</organism>